<protein>
    <recommendedName>
        <fullName evidence="3">Transposase</fullName>
    </recommendedName>
</protein>
<keyword evidence="2" id="KW-1185">Reference proteome</keyword>
<dbReference type="RefSeq" id="WP_282593360.1">
    <property type="nucleotide sequence ID" value="NZ_JAPAAF010000050.1"/>
</dbReference>
<evidence type="ECO:0008006" key="3">
    <source>
        <dbReference type="Google" id="ProtNLM"/>
    </source>
</evidence>
<organism evidence="1 2">
    <name type="scientific">Gaoshiqia sediminis</name>
    <dbReference type="NCBI Taxonomy" id="2986998"/>
    <lineage>
        <taxon>Bacteria</taxon>
        <taxon>Pseudomonadati</taxon>
        <taxon>Bacteroidota</taxon>
        <taxon>Bacteroidia</taxon>
        <taxon>Marinilabiliales</taxon>
        <taxon>Prolixibacteraceae</taxon>
        <taxon>Gaoshiqia</taxon>
    </lineage>
</organism>
<dbReference type="AlphaFoldDB" id="A0AA41YA36"/>
<sequence length="132" mass="15197">MSGNDAFKRFFRKFGQADSQQMSDYFHKWMFGNVRFDNYTLDCDSTIITRYGEQEGVRKGYNPRKPDRLSHYPVMAFVADLKLVANFWLRSGNSSASDNFVSFLADTFDKLHGNTISLLRLDSGFHTVDISV</sequence>
<gene>
    <name evidence="1" type="ORF">N2K84_18710</name>
</gene>
<accession>A0AA41YA36</accession>
<evidence type="ECO:0000313" key="2">
    <source>
        <dbReference type="Proteomes" id="UP001163821"/>
    </source>
</evidence>
<reference evidence="1" key="1">
    <citation type="submission" date="2022-10" db="EMBL/GenBank/DDBJ databases">
        <title>Gaoshiqiia sediminis gen. nov., sp. nov., isolated from coastal sediment.</title>
        <authorList>
            <person name="Yu W.X."/>
            <person name="Mu D.S."/>
            <person name="Du J.Z."/>
            <person name="Liang Y.Q."/>
        </authorList>
    </citation>
    <scope>NUCLEOTIDE SEQUENCE</scope>
    <source>
        <strain evidence="1">A06</strain>
    </source>
</reference>
<evidence type="ECO:0000313" key="1">
    <source>
        <dbReference type="EMBL" id="MCW0484770.1"/>
    </source>
</evidence>
<dbReference type="Proteomes" id="UP001163821">
    <property type="component" value="Unassembled WGS sequence"/>
</dbReference>
<dbReference type="EMBL" id="JAPAAF010000050">
    <property type="protein sequence ID" value="MCW0484770.1"/>
    <property type="molecule type" value="Genomic_DNA"/>
</dbReference>
<comment type="caution">
    <text evidence="1">The sequence shown here is derived from an EMBL/GenBank/DDBJ whole genome shotgun (WGS) entry which is preliminary data.</text>
</comment>
<proteinExistence type="predicted"/>
<name>A0AA41YA36_9BACT</name>